<dbReference type="Pfam" id="PF05090">
    <property type="entry name" value="HTTM"/>
    <property type="match status" value="1"/>
</dbReference>
<accession>A0A0M0JKD0</accession>
<keyword evidence="1" id="KW-0812">Transmembrane</keyword>
<keyword evidence="1" id="KW-0472">Membrane</keyword>
<proteinExistence type="predicted"/>
<dbReference type="AlphaFoldDB" id="A0A0M0JKD0"/>
<sequence length="241" mass="26455">MIELCALLLAADERCLAWPLRSRRAVLPYWQLLSLQLLVLTPYFYGGLAKLNRSWLLDAEPVRTWADEMLGSMDDASGGHVAQALEHLARGATDAELLTAFAFFVSYAGLLIDLLVPLALLHRARWLRCSAALVALGFHACNRLWFGLGVFPYLCVLGLSLFLVGGQREWTLIPETDTALHPAQAGFLPVSPTMLLTYAQHLQTLYAARGVNPAADAEAVQRASDATFRTSPHAAPRTPYP</sequence>
<gene>
    <name evidence="3" type="ORF">Ctob_002855</name>
</gene>
<evidence type="ECO:0000313" key="3">
    <source>
        <dbReference type="EMBL" id="KOO27031.1"/>
    </source>
</evidence>
<protein>
    <recommendedName>
        <fullName evidence="2">HTTM domain-containing protein</fullName>
    </recommendedName>
</protein>
<dbReference type="InterPro" id="IPR053934">
    <property type="entry name" value="HTTM_dom"/>
</dbReference>
<evidence type="ECO:0000259" key="2">
    <source>
        <dbReference type="Pfam" id="PF05090"/>
    </source>
</evidence>
<keyword evidence="4" id="KW-1185">Reference proteome</keyword>
<name>A0A0M0JKD0_9EUKA</name>
<dbReference type="GO" id="GO:0008488">
    <property type="term" value="F:gamma-glutamyl carboxylase activity"/>
    <property type="evidence" value="ECO:0007669"/>
    <property type="project" value="InterPro"/>
</dbReference>
<dbReference type="GO" id="GO:0019842">
    <property type="term" value="F:vitamin binding"/>
    <property type="evidence" value="ECO:0007669"/>
    <property type="project" value="TreeGrafter"/>
</dbReference>
<dbReference type="Proteomes" id="UP000037460">
    <property type="component" value="Unassembled WGS sequence"/>
</dbReference>
<organism evidence="3 4">
    <name type="scientific">Chrysochromulina tobinii</name>
    <dbReference type="NCBI Taxonomy" id="1460289"/>
    <lineage>
        <taxon>Eukaryota</taxon>
        <taxon>Haptista</taxon>
        <taxon>Haptophyta</taxon>
        <taxon>Prymnesiophyceae</taxon>
        <taxon>Prymnesiales</taxon>
        <taxon>Chrysochromulinaceae</taxon>
        <taxon>Chrysochromulina</taxon>
    </lineage>
</organism>
<dbReference type="PANTHER" id="PTHR12639:SF7">
    <property type="entry name" value="HTTM DOMAIN-CONTAINING PROTEIN"/>
    <property type="match status" value="1"/>
</dbReference>
<comment type="caution">
    <text evidence="3">The sequence shown here is derived from an EMBL/GenBank/DDBJ whole genome shotgun (WGS) entry which is preliminary data.</text>
</comment>
<feature type="domain" description="HTTM" evidence="2">
    <location>
        <begin position="22"/>
        <end position="163"/>
    </location>
</feature>
<dbReference type="InterPro" id="IPR007782">
    <property type="entry name" value="VKG_COase"/>
</dbReference>
<reference evidence="4" key="1">
    <citation type="journal article" date="2015" name="PLoS Genet.">
        <title>Genome Sequence and Transcriptome Analyses of Chrysochromulina tobin: Metabolic Tools for Enhanced Algal Fitness in the Prominent Order Prymnesiales (Haptophyceae).</title>
        <authorList>
            <person name="Hovde B.T."/>
            <person name="Deodato C.R."/>
            <person name="Hunsperger H.M."/>
            <person name="Ryken S.A."/>
            <person name="Yost W."/>
            <person name="Jha R.K."/>
            <person name="Patterson J."/>
            <person name="Monnat R.J. Jr."/>
            <person name="Barlow S.B."/>
            <person name="Starkenburg S.R."/>
            <person name="Cattolico R.A."/>
        </authorList>
    </citation>
    <scope>NUCLEOTIDE SEQUENCE</scope>
    <source>
        <strain evidence="4">CCMP291</strain>
    </source>
</reference>
<dbReference type="PANTHER" id="PTHR12639">
    <property type="entry name" value="VITAMIN K-DEPENDENT GAMMA-CARBOXYLASE"/>
    <property type="match status" value="1"/>
</dbReference>
<dbReference type="EMBL" id="JWZX01002772">
    <property type="protein sequence ID" value="KOO27031.1"/>
    <property type="molecule type" value="Genomic_DNA"/>
</dbReference>
<evidence type="ECO:0000256" key="1">
    <source>
        <dbReference type="SAM" id="Phobius"/>
    </source>
</evidence>
<keyword evidence="1" id="KW-1133">Transmembrane helix</keyword>
<feature type="transmembrane region" description="Helical" evidence="1">
    <location>
        <begin position="97"/>
        <end position="124"/>
    </location>
</feature>
<feature type="transmembrane region" description="Helical" evidence="1">
    <location>
        <begin position="144"/>
        <end position="164"/>
    </location>
</feature>
<feature type="transmembrane region" description="Helical" evidence="1">
    <location>
        <begin position="27"/>
        <end position="45"/>
    </location>
</feature>
<evidence type="ECO:0000313" key="4">
    <source>
        <dbReference type="Proteomes" id="UP000037460"/>
    </source>
</evidence>